<keyword evidence="1" id="KW-0614">Plasmid</keyword>
<evidence type="ECO:0008006" key="3">
    <source>
        <dbReference type="Google" id="ProtNLM"/>
    </source>
</evidence>
<dbReference type="Proteomes" id="UP000792865">
    <property type="component" value="Plasmid p2_M47_H.defensa"/>
</dbReference>
<evidence type="ECO:0000313" key="1">
    <source>
        <dbReference type="EMBL" id="ASV34557.1"/>
    </source>
</evidence>
<reference evidence="1" key="1">
    <citation type="submission" date="2017-08" db="EMBL/GenBank/DDBJ databases">
        <title>Genome sequence of Candidatus Hamiltonella defensa from Acyrthosiphon pisum strain MI47.</title>
        <authorList>
            <person name="Patel V.A."/>
            <person name="Chevignon G."/>
            <person name="Russell J.A."/>
            <person name="Oliver K.M."/>
        </authorList>
    </citation>
    <scope>NUCLEOTIDE SEQUENCE</scope>
    <source>
        <strain evidence="1">MI47</strain>
        <plasmid evidence="1">p2_M47_H.defensa</plasmid>
    </source>
</reference>
<organism evidence="1 2">
    <name type="scientific">Candidatus Williamhamiltonella defendens</name>
    <dbReference type="NCBI Taxonomy" id="138072"/>
    <lineage>
        <taxon>Bacteria</taxon>
        <taxon>Pseudomonadati</taxon>
        <taxon>Pseudomonadota</taxon>
        <taxon>Gammaproteobacteria</taxon>
        <taxon>Enterobacterales</taxon>
        <taxon>Enterobacteriaceae</taxon>
        <taxon>aphid secondary symbionts</taxon>
        <taxon>Candidatus Williamhamiltonella</taxon>
    </lineage>
</organism>
<proteinExistence type="predicted"/>
<dbReference type="InterPro" id="IPR010985">
    <property type="entry name" value="Ribbon_hlx_hlx"/>
</dbReference>
<accession>A0AAC9YGP3</accession>
<dbReference type="EMBL" id="CP022934">
    <property type="protein sequence ID" value="ASV34557.1"/>
    <property type="molecule type" value="Genomic_DNA"/>
</dbReference>
<gene>
    <name evidence="1" type="ORF">CJJ18_11240</name>
</gene>
<geneLocation type="plasmid" evidence="1 2">
    <name>p2_M47_H.defensa</name>
</geneLocation>
<dbReference type="AlphaFoldDB" id="A0AAC9YGP3"/>
<dbReference type="GO" id="GO:0006355">
    <property type="term" value="P:regulation of DNA-templated transcription"/>
    <property type="evidence" value="ECO:0007669"/>
    <property type="project" value="InterPro"/>
</dbReference>
<name>A0AAC9YGP3_9ENTR</name>
<sequence>MTTSIRLPKELKVRVSEAAGHAGISSHHFILQAIEEKTLKEELNTNFYEEAEKRYTQIIETGECVSWEEMRCYLESLQSVPNPIKPIARKLEFNVKN</sequence>
<evidence type="ECO:0000313" key="2">
    <source>
        <dbReference type="Proteomes" id="UP000792865"/>
    </source>
</evidence>
<dbReference type="SUPFAM" id="SSF47598">
    <property type="entry name" value="Ribbon-helix-helix"/>
    <property type="match status" value="1"/>
</dbReference>
<dbReference type="RefSeq" id="WP_095034962.1">
    <property type="nucleotide sequence ID" value="NZ_CADIJH010000037.1"/>
</dbReference>
<protein>
    <recommendedName>
        <fullName evidence="3">CopG family transcriptional regulator</fullName>
    </recommendedName>
</protein>
<dbReference type="CDD" id="cd21631">
    <property type="entry name" value="RHH_CopG_NikR-like"/>
    <property type="match status" value="1"/>
</dbReference>